<dbReference type="InterPro" id="IPR027417">
    <property type="entry name" value="P-loop_NTPase"/>
</dbReference>
<keyword evidence="3" id="KW-1185">Reference proteome</keyword>
<name>A0A8J3BEQ5_9ACTN</name>
<dbReference type="EMBL" id="BMQC01000002">
    <property type="protein sequence ID" value="GGK16276.1"/>
    <property type="molecule type" value="Genomic_DNA"/>
</dbReference>
<sequence>MRGAPHHRHLALEGVDGAGKSTLGRLIATHVRAQGIPLSRIGQHSWLSPDATRVIVDLREGRACEYSVETIVDAYVRDKQLLSRSIGNLLETRNVLSDRYIVSDAVYMDALYGIPYRDTLDRHRAAGTRFPGLLIYLDVPASVASARVLKRGKSMRHYENTYTLAAVQRVYQRLLFEDPPPYLPPVVVFGNEDGAHDDGRAQPVLAAVDAYLADAPIPGTGLRDMTRV</sequence>
<dbReference type="AlphaFoldDB" id="A0A8J3BEQ5"/>
<protein>
    <recommendedName>
        <fullName evidence="1">Thymidylate kinase-like domain-containing protein</fullName>
    </recommendedName>
</protein>
<accession>A0A8J3BEQ5</accession>
<organism evidence="2 3">
    <name type="scientific">Pilimelia terevasa</name>
    <dbReference type="NCBI Taxonomy" id="53372"/>
    <lineage>
        <taxon>Bacteria</taxon>
        <taxon>Bacillati</taxon>
        <taxon>Actinomycetota</taxon>
        <taxon>Actinomycetes</taxon>
        <taxon>Micromonosporales</taxon>
        <taxon>Micromonosporaceae</taxon>
        <taxon>Pilimelia</taxon>
    </lineage>
</organism>
<dbReference type="Proteomes" id="UP000662200">
    <property type="component" value="Unassembled WGS sequence"/>
</dbReference>
<dbReference type="RefSeq" id="WP_189112634.1">
    <property type="nucleotide sequence ID" value="NZ_BMQC01000002.1"/>
</dbReference>
<gene>
    <name evidence="2" type="ORF">GCM10010124_06080</name>
</gene>
<evidence type="ECO:0000313" key="2">
    <source>
        <dbReference type="EMBL" id="GGK16276.1"/>
    </source>
</evidence>
<evidence type="ECO:0000259" key="1">
    <source>
        <dbReference type="Pfam" id="PF02223"/>
    </source>
</evidence>
<dbReference type="SUPFAM" id="SSF52540">
    <property type="entry name" value="P-loop containing nucleoside triphosphate hydrolases"/>
    <property type="match status" value="1"/>
</dbReference>
<evidence type="ECO:0000313" key="3">
    <source>
        <dbReference type="Proteomes" id="UP000662200"/>
    </source>
</evidence>
<dbReference type="InterPro" id="IPR039430">
    <property type="entry name" value="Thymidylate_kin-like_dom"/>
</dbReference>
<comment type="caution">
    <text evidence="2">The sequence shown here is derived from an EMBL/GenBank/DDBJ whole genome shotgun (WGS) entry which is preliminary data.</text>
</comment>
<proteinExistence type="predicted"/>
<dbReference type="Gene3D" id="3.40.50.300">
    <property type="entry name" value="P-loop containing nucleotide triphosphate hydrolases"/>
    <property type="match status" value="1"/>
</dbReference>
<reference evidence="2" key="1">
    <citation type="journal article" date="2014" name="Int. J. Syst. Evol. Microbiol.">
        <title>Complete genome sequence of Corynebacterium casei LMG S-19264T (=DSM 44701T), isolated from a smear-ripened cheese.</title>
        <authorList>
            <consortium name="US DOE Joint Genome Institute (JGI-PGF)"/>
            <person name="Walter F."/>
            <person name="Albersmeier A."/>
            <person name="Kalinowski J."/>
            <person name="Ruckert C."/>
        </authorList>
    </citation>
    <scope>NUCLEOTIDE SEQUENCE</scope>
    <source>
        <strain evidence="2">JCM 3091</strain>
    </source>
</reference>
<feature type="domain" description="Thymidylate kinase-like" evidence="1">
    <location>
        <begin position="12"/>
        <end position="175"/>
    </location>
</feature>
<reference evidence="2" key="2">
    <citation type="submission" date="2020-09" db="EMBL/GenBank/DDBJ databases">
        <authorList>
            <person name="Sun Q."/>
            <person name="Ohkuma M."/>
        </authorList>
    </citation>
    <scope>NUCLEOTIDE SEQUENCE</scope>
    <source>
        <strain evidence="2">JCM 3091</strain>
    </source>
</reference>
<dbReference type="Pfam" id="PF02223">
    <property type="entry name" value="Thymidylate_kin"/>
    <property type="match status" value="1"/>
</dbReference>